<dbReference type="OrthoDB" id="8404154at2"/>
<organism evidence="10 11">
    <name type="scientific">Neobacillus mesonae</name>
    <dbReference type="NCBI Taxonomy" id="1193713"/>
    <lineage>
        <taxon>Bacteria</taxon>
        <taxon>Bacillati</taxon>
        <taxon>Bacillota</taxon>
        <taxon>Bacilli</taxon>
        <taxon>Bacillales</taxon>
        <taxon>Bacillaceae</taxon>
        <taxon>Neobacillus</taxon>
    </lineage>
</organism>
<feature type="transmembrane region" description="Helical" evidence="8">
    <location>
        <begin position="250"/>
        <end position="268"/>
    </location>
</feature>
<gene>
    <name evidence="10" type="ORF">CHR53_16710</name>
</gene>
<dbReference type="PANTHER" id="PTHR42929">
    <property type="entry name" value="INNER MEMBRANE ABC TRANSPORTER PERMEASE PROTEIN YDCU-RELATED-RELATED"/>
    <property type="match status" value="1"/>
</dbReference>
<feature type="transmembrane region" description="Helical" evidence="8">
    <location>
        <begin position="7"/>
        <end position="32"/>
    </location>
</feature>
<evidence type="ECO:0000259" key="9">
    <source>
        <dbReference type="PROSITE" id="PS50928"/>
    </source>
</evidence>
<sequence length="281" mass="31261">MKRINGMLLVSIIPFVIFVLLFLFVPLFFMLYSSFQGNGGSGFTFNQYLEVFQNTYYHQAFKNSIIISFLSSIIAVVLAVFATYSITLFSKKIQDRILVFANLTANFAGIPLAFAFIVILGNSGLFTLLFKHFGWDLLNSFNLYSWSGLVLIYIYFQLPLAVMLIYPVYQGIQVQWKEAAALLGASPSQFWLRIGVPIIMPSIAGTFSILFANAMGAYASAFALTGSTYNLVTIRIGALTTGDIFARPELGSAIATLLGLTLIIALLINEWLTRRIRRDLS</sequence>
<evidence type="ECO:0000313" key="10">
    <source>
        <dbReference type="EMBL" id="AZU62773.1"/>
    </source>
</evidence>
<feature type="transmembrane region" description="Helical" evidence="8">
    <location>
        <begin position="65"/>
        <end position="86"/>
    </location>
</feature>
<evidence type="ECO:0000256" key="7">
    <source>
        <dbReference type="ARBA" id="ARBA00023136"/>
    </source>
</evidence>
<evidence type="ECO:0000256" key="1">
    <source>
        <dbReference type="ARBA" id="ARBA00004651"/>
    </source>
</evidence>
<keyword evidence="6 8" id="KW-1133">Transmembrane helix</keyword>
<feature type="transmembrane region" description="Helical" evidence="8">
    <location>
        <begin position="143"/>
        <end position="169"/>
    </location>
</feature>
<protein>
    <submittedName>
        <fullName evidence="10">ABC transporter permease</fullName>
    </submittedName>
</protein>
<accession>A0A3Q9R003</accession>
<dbReference type="GO" id="GO:0005886">
    <property type="term" value="C:plasma membrane"/>
    <property type="evidence" value="ECO:0007669"/>
    <property type="project" value="UniProtKB-SubCell"/>
</dbReference>
<dbReference type="Gene3D" id="1.10.3720.10">
    <property type="entry name" value="MetI-like"/>
    <property type="match status" value="1"/>
</dbReference>
<keyword evidence="3 8" id="KW-0813">Transport</keyword>
<feature type="transmembrane region" description="Helical" evidence="8">
    <location>
        <begin position="190"/>
        <end position="212"/>
    </location>
</feature>
<dbReference type="PANTHER" id="PTHR42929:SF1">
    <property type="entry name" value="INNER MEMBRANE ABC TRANSPORTER PERMEASE PROTEIN YDCU-RELATED"/>
    <property type="match status" value="1"/>
</dbReference>
<keyword evidence="5 8" id="KW-0812">Transmembrane</keyword>
<dbReference type="CDD" id="cd06261">
    <property type="entry name" value="TM_PBP2"/>
    <property type="match status" value="1"/>
</dbReference>
<evidence type="ECO:0000313" key="11">
    <source>
        <dbReference type="Proteomes" id="UP000282892"/>
    </source>
</evidence>
<feature type="transmembrane region" description="Helical" evidence="8">
    <location>
        <begin position="98"/>
        <end position="123"/>
    </location>
</feature>
<dbReference type="Proteomes" id="UP000282892">
    <property type="component" value="Chromosome"/>
</dbReference>
<feature type="domain" description="ABC transmembrane type-1" evidence="9">
    <location>
        <begin position="61"/>
        <end position="269"/>
    </location>
</feature>
<dbReference type="EMBL" id="CP022572">
    <property type="protein sequence ID" value="AZU62773.1"/>
    <property type="molecule type" value="Genomic_DNA"/>
</dbReference>
<keyword evidence="11" id="KW-1185">Reference proteome</keyword>
<evidence type="ECO:0000256" key="3">
    <source>
        <dbReference type="ARBA" id="ARBA00022448"/>
    </source>
</evidence>
<keyword evidence="4" id="KW-1003">Cell membrane</keyword>
<name>A0A3Q9R003_9BACI</name>
<reference evidence="10 11" key="1">
    <citation type="submission" date="2017-07" db="EMBL/GenBank/DDBJ databases">
        <title>The complete genome sequence of Bacillus mesonae strain H20-5, an efficient strain improving plant abiotic stress resistance.</title>
        <authorList>
            <person name="Kim S.Y."/>
            <person name="Song H."/>
            <person name="Sang M.K."/>
            <person name="Weon H.-Y."/>
            <person name="Song J."/>
        </authorList>
    </citation>
    <scope>NUCLEOTIDE SEQUENCE [LARGE SCALE GENOMIC DNA]</scope>
    <source>
        <strain evidence="10 11">H20-5</strain>
    </source>
</reference>
<evidence type="ECO:0000256" key="6">
    <source>
        <dbReference type="ARBA" id="ARBA00022989"/>
    </source>
</evidence>
<dbReference type="GO" id="GO:0055085">
    <property type="term" value="P:transmembrane transport"/>
    <property type="evidence" value="ECO:0007669"/>
    <property type="project" value="InterPro"/>
</dbReference>
<dbReference type="RefSeq" id="WP_066383639.1">
    <property type="nucleotide sequence ID" value="NZ_CP022572.1"/>
</dbReference>
<comment type="similarity">
    <text evidence="2">Belongs to the binding-protein-dependent transport system permease family. CysTW subfamily.</text>
</comment>
<evidence type="ECO:0000256" key="4">
    <source>
        <dbReference type="ARBA" id="ARBA00022475"/>
    </source>
</evidence>
<comment type="subcellular location">
    <subcellularLocation>
        <location evidence="1 8">Cell membrane</location>
        <topology evidence="1 8">Multi-pass membrane protein</topology>
    </subcellularLocation>
</comment>
<dbReference type="KEGG" id="nmk:CHR53_16710"/>
<dbReference type="Pfam" id="PF00528">
    <property type="entry name" value="BPD_transp_1"/>
    <property type="match status" value="1"/>
</dbReference>
<proteinExistence type="inferred from homology"/>
<dbReference type="AlphaFoldDB" id="A0A3Q9R003"/>
<evidence type="ECO:0000256" key="2">
    <source>
        <dbReference type="ARBA" id="ARBA00007069"/>
    </source>
</evidence>
<evidence type="ECO:0000256" key="5">
    <source>
        <dbReference type="ARBA" id="ARBA00022692"/>
    </source>
</evidence>
<keyword evidence="7 8" id="KW-0472">Membrane</keyword>
<dbReference type="InterPro" id="IPR000515">
    <property type="entry name" value="MetI-like"/>
</dbReference>
<dbReference type="PROSITE" id="PS50928">
    <property type="entry name" value="ABC_TM1"/>
    <property type="match status" value="1"/>
</dbReference>
<evidence type="ECO:0000256" key="8">
    <source>
        <dbReference type="RuleBase" id="RU363032"/>
    </source>
</evidence>
<dbReference type="InterPro" id="IPR035906">
    <property type="entry name" value="MetI-like_sf"/>
</dbReference>
<dbReference type="SUPFAM" id="SSF161098">
    <property type="entry name" value="MetI-like"/>
    <property type="match status" value="1"/>
</dbReference>
<dbReference type="STRING" id="1193713.GCA_001636315_00169"/>